<dbReference type="InterPro" id="IPR049117">
    <property type="entry name" value="pulA_all-beta"/>
</dbReference>
<dbReference type="InterPro" id="IPR017853">
    <property type="entry name" value="GH"/>
</dbReference>
<accession>A0A6J6B1T4</accession>
<keyword evidence="3" id="KW-0378">Hydrolase</keyword>
<dbReference type="GO" id="GO:0030246">
    <property type="term" value="F:carbohydrate binding"/>
    <property type="evidence" value="ECO:0007669"/>
    <property type="project" value="InterPro"/>
</dbReference>
<dbReference type="SUPFAM" id="SSF51445">
    <property type="entry name" value="(Trans)glycosidases"/>
    <property type="match status" value="1"/>
</dbReference>
<dbReference type="InterPro" id="IPR013780">
    <property type="entry name" value="Glyco_hydro_b"/>
</dbReference>
<evidence type="ECO:0000256" key="4">
    <source>
        <dbReference type="ARBA" id="ARBA00023295"/>
    </source>
</evidence>
<dbReference type="EMBL" id="CAEZSN010000001">
    <property type="protein sequence ID" value="CAB4532992.1"/>
    <property type="molecule type" value="Genomic_DNA"/>
</dbReference>
<dbReference type="InterPro" id="IPR006047">
    <property type="entry name" value="GH13_cat_dom"/>
</dbReference>
<evidence type="ECO:0000256" key="5">
    <source>
        <dbReference type="ARBA" id="ARBA00023965"/>
    </source>
</evidence>
<evidence type="ECO:0000256" key="7">
    <source>
        <dbReference type="ARBA" id="ARBA00029618"/>
    </source>
</evidence>
<evidence type="ECO:0000256" key="8">
    <source>
        <dbReference type="ARBA" id="ARBA00031076"/>
    </source>
</evidence>
<dbReference type="SMART" id="SM00642">
    <property type="entry name" value="Aamy"/>
    <property type="match status" value="1"/>
</dbReference>
<dbReference type="Pfam" id="PF02922">
    <property type="entry name" value="CBM_48"/>
    <property type="match status" value="1"/>
</dbReference>
<dbReference type="InterPro" id="IPR004193">
    <property type="entry name" value="Glyco_hydro_13_N"/>
</dbReference>
<dbReference type="CDD" id="cd11341">
    <property type="entry name" value="AmyAc_Pullulanase_LD-like"/>
    <property type="match status" value="1"/>
</dbReference>
<sequence>MRSLTLRSKLVALTAAIGILFSMVTVTPPAQAAGTCVTAPCAHLVVHYKRNAPTNYSDWGLWLWAFKGVGLAENPVTGFSSSTLDSNGFALIDTYVPISAGVTELGMIPRLKSGWTKDVDLDRVVKLDENKSAEIWIKQGDGYIYRDSTFTIPPEMWGASIETLRTIKVTLSKANGTAGPGFTLTGAGAPNILSATKIFDLSGGVSSSNKQWLITTDADIPLGAPLTITHTDADPTRTFGSRNVIPGGVFTSTAFNDNYVYTGTDLGSTYSAAKTDFRVWAPTASAVNLVTYTSASQLAADATVIPMTSDVKGTWIASVNGDKHGLVYNYRVTVGANTEEAVDPYARSVTINGNRGVVIDLAQTNPTGWATQAKPAFSGKLTDAVMYELHVRDATKDPSSGVTAANRGKFLGLAELGTKIKVGKVTSPTGLSAIKDLGVTHVQLLPFYDYASGGLEDNPSFNWGYDPKNFNAPEGQYSSDPTDPVKRISELKTAIQAMHKNGLRVTMDVVYGHVASATEFSQQLIVPGYWFRRDGAGNLTNGSGCGNDVATERPMVRKFIVDSMKYWTSEYKLDGFRIDQMGLWDVTTLNAVRLGVSSVEPKATILGEGWSMGPAIGVPQGIQGQLVNMPGIGAFNDGIRNAVKGSPDGTSDGGFVNGNPGGTLNAVKAGTTGNTSTTLTVPWFTLDAGQSVNYAEAHDNMTLFDKLWAVNNGTSRAAVAKQSRQIASLLFLAQGTPFIQAGQEFLRSKEGEPNSYNLSDAVNNLKWGERATEATTVAYYKGLIALRKAHKAFRMSTPAAINANLKFLSAPSDVLAYSINGKAAGDSWSSIVVISNPNASAKKVNLPASGNWIATVLGDKAGTATLATYRNTKSVTVAAHSTLVIHK</sequence>
<dbReference type="SUPFAM" id="SSF81296">
    <property type="entry name" value="E set domains"/>
    <property type="match status" value="1"/>
</dbReference>
<dbReference type="InterPro" id="IPR011840">
    <property type="entry name" value="PulA_typeI"/>
</dbReference>
<dbReference type="Pfam" id="PF03714">
    <property type="entry name" value="PUD"/>
    <property type="match status" value="1"/>
</dbReference>
<dbReference type="GO" id="GO:0005975">
    <property type="term" value="P:carbohydrate metabolic process"/>
    <property type="evidence" value="ECO:0007669"/>
    <property type="project" value="InterPro"/>
</dbReference>
<dbReference type="NCBIfam" id="TIGR02104">
    <property type="entry name" value="pulA_typeI"/>
    <property type="match status" value="1"/>
</dbReference>
<dbReference type="SUPFAM" id="SSF49452">
    <property type="entry name" value="Starch-binding domain-like"/>
    <property type="match status" value="1"/>
</dbReference>
<feature type="domain" description="Glycosyl hydrolase family 13 catalytic" evidence="9">
    <location>
        <begin position="384"/>
        <end position="787"/>
    </location>
</feature>
<evidence type="ECO:0000256" key="2">
    <source>
        <dbReference type="ARBA" id="ARBA00022729"/>
    </source>
</evidence>
<dbReference type="AlphaFoldDB" id="A0A6J6B1T4"/>
<evidence type="ECO:0000313" key="10">
    <source>
        <dbReference type="EMBL" id="CAB4532992.1"/>
    </source>
</evidence>
<dbReference type="CDD" id="cd02860">
    <property type="entry name" value="E_set_Pullulanase"/>
    <property type="match status" value="1"/>
</dbReference>
<protein>
    <recommendedName>
        <fullName evidence="6">pullulanase</fullName>
        <ecNumber evidence="6">3.2.1.41</ecNumber>
    </recommendedName>
    <alternativeName>
        <fullName evidence="7">Alpha-dextrin endo-1,6-alpha-glucosidase</fullName>
    </alternativeName>
    <alternativeName>
        <fullName evidence="8">Pullulan 6-glucanohydrolase</fullName>
    </alternativeName>
</protein>
<dbReference type="PANTHER" id="PTHR43002">
    <property type="entry name" value="GLYCOGEN DEBRANCHING ENZYME"/>
    <property type="match status" value="1"/>
</dbReference>
<proteinExistence type="inferred from homology"/>
<dbReference type="Pfam" id="PF21653">
    <property type="entry name" value="pulA_all-beta"/>
    <property type="match status" value="1"/>
</dbReference>
<comment type="catalytic activity">
    <reaction evidence="5">
        <text>Hydrolysis of (1-&gt;6)-alpha-D-glucosidic linkages in pullulan, amylopectin and glycogen, and in the alpha- and beta-limit dextrins of amylopectin and glycogen.</text>
        <dbReference type="EC" id="3.2.1.41"/>
    </reaction>
</comment>
<keyword evidence="2" id="KW-0732">Signal</keyword>
<dbReference type="CDD" id="cd10315">
    <property type="entry name" value="CBM41_pullulanase"/>
    <property type="match status" value="1"/>
</dbReference>
<dbReference type="GO" id="GO:0051060">
    <property type="term" value="F:pullulanase activity"/>
    <property type="evidence" value="ECO:0007669"/>
    <property type="project" value="UniProtKB-EC"/>
</dbReference>
<evidence type="ECO:0000256" key="3">
    <source>
        <dbReference type="ARBA" id="ARBA00022801"/>
    </source>
</evidence>
<evidence type="ECO:0000256" key="1">
    <source>
        <dbReference type="ARBA" id="ARBA00008061"/>
    </source>
</evidence>
<organism evidence="10">
    <name type="scientific">freshwater metagenome</name>
    <dbReference type="NCBI Taxonomy" id="449393"/>
    <lineage>
        <taxon>unclassified sequences</taxon>
        <taxon>metagenomes</taxon>
        <taxon>ecological metagenomes</taxon>
    </lineage>
</organism>
<comment type="similarity">
    <text evidence="1">Belongs to the glycosyl hydrolase 13 family.</text>
</comment>
<dbReference type="InterPro" id="IPR013783">
    <property type="entry name" value="Ig-like_fold"/>
</dbReference>
<dbReference type="InterPro" id="IPR013784">
    <property type="entry name" value="Carb-bd-like_fold"/>
</dbReference>
<dbReference type="InterPro" id="IPR005323">
    <property type="entry name" value="CBM41_pullulanase"/>
</dbReference>
<dbReference type="Gene3D" id="2.60.40.1180">
    <property type="entry name" value="Golgi alpha-mannosidase II"/>
    <property type="match status" value="1"/>
</dbReference>
<reference evidence="10" key="1">
    <citation type="submission" date="2020-05" db="EMBL/GenBank/DDBJ databases">
        <authorList>
            <person name="Chiriac C."/>
            <person name="Salcher M."/>
            <person name="Ghai R."/>
            <person name="Kavagutti S V."/>
        </authorList>
    </citation>
    <scope>NUCLEOTIDE SEQUENCE</scope>
</reference>
<name>A0A6J6B1T4_9ZZZZ</name>
<keyword evidence="4" id="KW-0326">Glycosidase</keyword>
<evidence type="ECO:0000259" key="9">
    <source>
        <dbReference type="SMART" id="SM00642"/>
    </source>
</evidence>
<dbReference type="Gene3D" id="2.60.40.1110">
    <property type="match status" value="1"/>
</dbReference>
<dbReference type="Gene3D" id="2.60.40.10">
    <property type="entry name" value="Immunoglobulins"/>
    <property type="match status" value="1"/>
</dbReference>
<dbReference type="Gene3D" id="3.20.20.80">
    <property type="entry name" value="Glycosidases"/>
    <property type="match status" value="1"/>
</dbReference>
<dbReference type="EC" id="3.2.1.41" evidence="6"/>
<evidence type="ECO:0000256" key="6">
    <source>
        <dbReference type="ARBA" id="ARBA00024062"/>
    </source>
</evidence>
<dbReference type="EMBL" id="CAEZUR010000004">
    <property type="protein sequence ID" value="CAB4600384.1"/>
    <property type="molecule type" value="Genomic_DNA"/>
</dbReference>
<gene>
    <name evidence="10" type="ORF">UFOPK1433_00012</name>
    <name evidence="11" type="ORF">UFOPK1843_00095</name>
</gene>
<evidence type="ECO:0000313" key="11">
    <source>
        <dbReference type="EMBL" id="CAB4600384.1"/>
    </source>
</evidence>
<dbReference type="InterPro" id="IPR014756">
    <property type="entry name" value="Ig_E-set"/>
</dbReference>